<feature type="compositionally biased region" description="Basic residues" evidence="1">
    <location>
        <begin position="53"/>
        <end position="62"/>
    </location>
</feature>
<evidence type="ECO:0000256" key="1">
    <source>
        <dbReference type="SAM" id="MobiDB-lite"/>
    </source>
</evidence>
<evidence type="ECO:0000313" key="2">
    <source>
        <dbReference type="EMBL" id="KAK3598993.1"/>
    </source>
</evidence>
<reference evidence="2" key="1">
    <citation type="journal article" date="2021" name="Genome Biol. Evol.">
        <title>A High-Quality Reference Genome for a Parasitic Bivalve with Doubly Uniparental Inheritance (Bivalvia: Unionida).</title>
        <authorList>
            <person name="Smith C.H."/>
        </authorList>
    </citation>
    <scope>NUCLEOTIDE SEQUENCE</scope>
    <source>
        <strain evidence="2">CHS0354</strain>
    </source>
</reference>
<feature type="region of interest" description="Disordered" evidence="1">
    <location>
        <begin position="43"/>
        <end position="62"/>
    </location>
</feature>
<protein>
    <submittedName>
        <fullName evidence="2">Uncharacterized protein</fullName>
    </submittedName>
</protein>
<dbReference type="EMBL" id="JAEAOA010001460">
    <property type="protein sequence ID" value="KAK3598993.1"/>
    <property type="molecule type" value="Genomic_DNA"/>
</dbReference>
<name>A0AAE0W1V4_9BIVA</name>
<proteinExistence type="predicted"/>
<accession>A0AAE0W1V4</accession>
<dbReference type="Proteomes" id="UP001195483">
    <property type="component" value="Unassembled WGS sequence"/>
</dbReference>
<comment type="caution">
    <text evidence="2">The sequence shown here is derived from an EMBL/GenBank/DDBJ whole genome shotgun (WGS) entry which is preliminary data.</text>
</comment>
<keyword evidence="3" id="KW-1185">Reference proteome</keyword>
<dbReference type="AlphaFoldDB" id="A0AAE0W1V4"/>
<sequence>MADVIAIVKESPLVPMSTYPESTLIQIPAMLLESTQEIFHKRRMQESTETGKKPRKHVLGPM</sequence>
<feature type="non-terminal residue" evidence="2">
    <location>
        <position position="62"/>
    </location>
</feature>
<reference evidence="2" key="2">
    <citation type="journal article" date="2021" name="Genome Biol. Evol.">
        <title>Developing a high-quality reference genome for a parasitic bivalve with doubly uniparental inheritance (Bivalvia: Unionida).</title>
        <authorList>
            <person name="Smith C.H."/>
        </authorList>
    </citation>
    <scope>NUCLEOTIDE SEQUENCE</scope>
    <source>
        <strain evidence="2">CHS0354</strain>
        <tissue evidence="2">Mantle</tissue>
    </source>
</reference>
<evidence type="ECO:0000313" key="3">
    <source>
        <dbReference type="Proteomes" id="UP001195483"/>
    </source>
</evidence>
<gene>
    <name evidence="2" type="ORF">CHS0354_024670</name>
</gene>
<reference evidence="2" key="3">
    <citation type="submission" date="2023-05" db="EMBL/GenBank/DDBJ databases">
        <authorList>
            <person name="Smith C.H."/>
        </authorList>
    </citation>
    <scope>NUCLEOTIDE SEQUENCE</scope>
    <source>
        <strain evidence="2">CHS0354</strain>
        <tissue evidence="2">Mantle</tissue>
    </source>
</reference>
<organism evidence="2 3">
    <name type="scientific">Potamilus streckersoni</name>
    <dbReference type="NCBI Taxonomy" id="2493646"/>
    <lineage>
        <taxon>Eukaryota</taxon>
        <taxon>Metazoa</taxon>
        <taxon>Spiralia</taxon>
        <taxon>Lophotrochozoa</taxon>
        <taxon>Mollusca</taxon>
        <taxon>Bivalvia</taxon>
        <taxon>Autobranchia</taxon>
        <taxon>Heteroconchia</taxon>
        <taxon>Palaeoheterodonta</taxon>
        <taxon>Unionida</taxon>
        <taxon>Unionoidea</taxon>
        <taxon>Unionidae</taxon>
        <taxon>Ambleminae</taxon>
        <taxon>Lampsilini</taxon>
        <taxon>Potamilus</taxon>
    </lineage>
</organism>